<accession>T0ZNX7</accession>
<comment type="similarity">
    <text evidence="3">Belongs to the UbiA prenyltransferase family.</text>
</comment>
<dbReference type="PANTHER" id="PTHR11048:SF28">
    <property type="entry name" value="4-HYDROXYBENZOATE POLYPRENYLTRANSFERASE, MITOCHONDRIAL"/>
    <property type="match status" value="1"/>
</dbReference>
<evidence type="ECO:0000256" key="1">
    <source>
        <dbReference type="ARBA" id="ARBA00001946"/>
    </source>
</evidence>
<keyword evidence="5 8" id="KW-0812">Transmembrane</keyword>
<evidence type="ECO:0000256" key="2">
    <source>
        <dbReference type="ARBA" id="ARBA00004141"/>
    </source>
</evidence>
<keyword evidence="4 9" id="KW-0808">Transferase</keyword>
<dbReference type="PANTHER" id="PTHR11048">
    <property type="entry name" value="PRENYLTRANSFERASES"/>
    <property type="match status" value="1"/>
</dbReference>
<evidence type="ECO:0000256" key="6">
    <source>
        <dbReference type="ARBA" id="ARBA00022989"/>
    </source>
</evidence>
<name>T0ZNX7_9ZZZZ</name>
<keyword evidence="6 8" id="KW-1133">Transmembrane helix</keyword>
<dbReference type="FunFam" id="1.10.357.140:FF:000008">
    <property type="entry name" value="4-hydroxybenzoate octaprenyltransferase"/>
    <property type="match status" value="1"/>
</dbReference>
<organism evidence="9">
    <name type="scientific">mine drainage metagenome</name>
    <dbReference type="NCBI Taxonomy" id="410659"/>
    <lineage>
        <taxon>unclassified sequences</taxon>
        <taxon>metagenomes</taxon>
        <taxon>ecological metagenomes</taxon>
    </lineage>
</organism>
<dbReference type="GO" id="GO:0006744">
    <property type="term" value="P:ubiquinone biosynthetic process"/>
    <property type="evidence" value="ECO:0007669"/>
    <property type="project" value="TreeGrafter"/>
</dbReference>
<evidence type="ECO:0000313" key="9">
    <source>
        <dbReference type="EMBL" id="EQD31505.1"/>
    </source>
</evidence>
<dbReference type="EMBL" id="AUZY01012101">
    <property type="protein sequence ID" value="EQD31505.1"/>
    <property type="molecule type" value="Genomic_DNA"/>
</dbReference>
<comment type="caution">
    <text evidence="9">The sequence shown here is derived from an EMBL/GenBank/DDBJ whole genome shotgun (WGS) entry which is preliminary data.</text>
</comment>
<feature type="transmembrane region" description="Helical" evidence="8">
    <location>
        <begin position="30"/>
        <end position="58"/>
    </location>
</feature>
<reference evidence="9" key="2">
    <citation type="journal article" date="2014" name="ISME J.">
        <title>Microbial stratification in low pH oxic and suboxic macroscopic growths along an acid mine drainage.</title>
        <authorList>
            <person name="Mendez-Garcia C."/>
            <person name="Mesa V."/>
            <person name="Sprenger R.R."/>
            <person name="Richter M."/>
            <person name="Diez M.S."/>
            <person name="Solano J."/>
            <person name="Bargiela R."/>
            <person name="Golyshina O.V."/>
            <person name="Manteca A."/>
            <person name="Ramos J.L."/>
            <person name="Gallego J.R."/>
            <person name="Llorente I."/>
            <person name="Martins Dos Santos V.A."/>
            <person name="Jensen O.N."/>
            <person name="Pelaez A.I."/>
            <person name="Sanchez J."/>
            <person name="Ferrer M."/>
        </authorList>
    </citation>
    <scope>NUCLEOTIDE SEQUENCE</scope>
</reference>
<gene>
    <name evidence="9" type="ORF">B1B_18099</name>
</gene>
<evidence type="ECO:0000256" key="8">
    <source>
        <dbReference type="SAM" id="Phobius"/>
    </source>
</evidence>
<feature type="transmembrane region" description="Helical" evidence="8">
    <location>
        <begin position="270"/>
        <end position="290"/>
    </location>
</feature>
<evidence type="ECO:0000256" key="7">
    <source>
        <dbReference type="ARBA" id="ARBA00023136"/>
    </source>
</evidence>
<dbReference type="InterPro" id="IPR044878">
    <property type="entry name" value="UbiA_sf"/>
</dbReference>
<comment type="cofactor">
    <cofactor evidence="1">
        <name>Mg(2+)</name>
        <dbReference type="ChEBI" id="CHEBI:18420"/>
    </cofactor>
</comment>
<feature type="transmembrane region" description="Helical" evidence="8">
    <location>
        <begin position="237"/>
        <end position="258"/>
    </location>
</feature>
<dbReference type="GO" id="GO:0016765">
    <property type="term" value="F:transferase activity, transferring alkyl or aryl (other than methyl) groups"/>
    <property type="evidence" value="ECO:0007669"/>
    <property type="project" value="InterPro"/>
</dbReference>
<dbReference type="InterPro" id="IPR000537">
    <property type="entry name" value="UbiA_prenyltransferase"/>
</dbReference>
<evidence type="ECO:0000256" key="4">
    <source>
        <dbReference type="ARBA" id="ARBA00022679"/>
    </source>
</evidence>
<dbReference type="Pfam" id="PF01040">
    <property type="entry name" value="UbiA"/>
    <property type="match status" value="1"/>
</dbReference>
<feature type="transmembrane region" description="Helical" evidence="8">
    <location>
        <begin position="166"/>
        <end position="189"/>
    </location>
</feature>
<feature type="transmembrane region" description="Helical" evidence="8">
    <location>
        <begin position="116"/>
        <end position="133"/>
    </location>
</feature>
<dbReference type="Gene3D" id="1.20.120.1780">
    <property type="entry name" value="UbiA prenyltransferase"/>
    <property type="match status" value="1"/>
</dbReference>
<sequence length="295" mass="30649">MSGATTAPPGRLAGLGRFLEIQNLGLNLPFALAFLLLAANGLPTLETTVLVVVAFVAARNAGHSFNRWADRDLDAANPRTRGRDLPSGRRSPAQALGIAAGSAAVLLVAAALLNPLALLLAPLALVLVLGYSYTKRFTALTTPFLGLVEAITPAAAYVAVRGVFPLPVLLTVGAVLAWGTAFETVHSLGDLASDRALGLRSLPDRIGVRAASRLVPVLHAVALALLVLFGLWADLRLAYFVGVAAMAIVAGATDRSFLRAPTSPRAPFRRHFLLAGLFLAGTAIALFAPYGPIVG</sequence>
<dbReference type="GO" id="GO:0005886">
    <property type="term" value="C:plasma membrane"/>
    <property type="evidence" value="ECO:0007669"/>
    <property type="project" value="TreeGrafter"/>
</dbReference>
<dbReference type="AlphaFoldDB" id="T0ZNX7"/>
<keyword evidence="7 8" id="KW-0472">Membrane</keyword>
<evidence type="ECO:0000256" key="3">
    <source>
        <dbReference type="ARBA" id="ARBA00005985"/>
    </source>
</evidence>
<feature type="non-terminal residue" evidence="9">
    <location>
        <position position="295"/>
    </location>
</feature>
<dbReference type="Gene3D" id="1.10.357.140">
    <property type="entry name" value="UbiA prenyltransferase"/>
    <property type="match status" value="1"/>
</dbReference>
<reference evidence="9" key="1">
    <citation type="submission" date="2013-08" db="EMBL/GenBank/DDBJ databases">
        <authorList>
            <person name="Mendez C."/>
            <person name="Richter M."/>
            <person name="Ferrer M."/>
            <person name="Sanchez J."/>
        </authorList>
    </citation>
    <scope>NUCLEOTIDE SEQUENCE</scope>
</reference>
<protein>
    <submittedName>
        <fullName evidence="9">4-hydroxybenzoate polyprenyltransferase related protein</fullName>
    </submittedName>
</protein>
<dbReference type="InterPro" id="IPR039653">
    <property type="entry name" value="Prenyltransferase"/>
</dbReference>
<feature type="transmembrane region" description="Helical" evidence="8">
    <location>
        <begin position="210"/>
        <end position="231"/>
    </location>
</feature>
<comment type="subcellular location">
    <subcellularLocation>
        <location evidence="2">Membrane</location>
        <topology evidence="2">Multi-pass membrane protein</topology>
    </subcellularLocation>
</comment>
<proteinExistence type="inferred from homology"/>
<evidence type="ECO:0000256" key="5">
    <source>
        <dbReference type="ARBA" id="ARBA00022692"/>
    </source>
</evidence>